<sequence>MKRLPVRLALLPLLATLLAGGARAADLTVTSLTVLPQPNVEPPYPQEAIQMPFITHGNPKLAARINDRLFISRFKTLAPAKAEPQLSAPEFDLAGLASQTFAVTRNDARLLTIHFHAESCGAYCETSSVAYSFDPQTGRLLNPRELFTPAGALALTQRMRKEKQRRYRAQLSQTEKALKSARKKKAADEKLADLEERISFNRACLDQLDQDAEEPLSASSFNDRWEFKSGTAVWTDERCSNHAMRALDDVGNVSLSLSYPSLRPYLTAYGKRMLLGEGQASSNDVFGQVLHGLIGESPVVMVLEKEDGDSVSGMYFDKNHRKPLLLSGEVTGAKLEMQELDADGNPTANVRLEFGDNRLHGHWVGNTTLPMKLSAPSQAD</sequence>
<evidence type="ECO:0000313" key="4">
    <source>
        <dbReference type="Proteomes" id="UP000663090"/>
    </source>
</evidence>
<feature type="signal peptide" evidence="2">
    <location>
        <begin position="1"/>
        <end position="24"/>
    </location>
</feature>
<keyword evidence="2" id="KW-0732">Signal</keyword>
<accession>A0ABX7N652</accession>
<proteinExistence type="predicted"/>
<evidence type="ECO:0000256" key="1">
    <source>
        <dbReference type="SAM" id="Coils"/>
    </source>
</evidence>
<reference evidence="3 4" key="1">
    <citation type="submission" date="2021-02" db="EMBL/GenBank/DDBJ databases">
        <title>De Novo genome assembly of isolated myxobacteria.</title>
        <authorList>
            <person name="Stevens D.C."/>
        </authorList>
    </citation>
    <scope>NUCLEOTIDE SEQUENCE [LARGE SCALE GENOMIC DNA]</scope>
    <source>
        <strain evidence="3 4">SCHIC003</strain>
    </source>
</reference>
<feature type="chain" id="PRO_5046130417" description="Lipoprotein" evidence="2">
    <location>
        <begin position="25"/>
        <end position="380"/>
    </location>
</feature>
<keyword evidence="1" id="KW-0175">Coiled coil</keyword>
<evidence type="ECO:0000313" key="3">
    <source>
        <dbReference type="EMBL" id="QSQ13884.1"/>
    </source>
</evidence>
<organism evidence="3 4">
    <name type="scientific">Myxococcus landrumensis</name>
    <dbReference type="NCBI Taxonomy" id="2813577"/>
    <lineage>
        <taxon>Bacteria</taxon>
        <taxon>Pseudomonadati</taxon>
        <taxon>Myxococcota</taxon>
        <taxon>Myxococcia</taxon>
        <taxon>Myxococcales</taxon>
        <taxon>Cystobacterineae</taxon>
        <taxon>Myxococcaceae</taxon>
        <taxon>Myxococcus</taxon>
    </lineage>
</organism>
<gene>
    <name evidence="3" type="ORF">JY572_37115</name>
</gene>
<name>A0ABX7N652_9BACT</name>
<evidence type="ECO:0000256" key="2">
    <source>
        <dbReference type="SAM" id="SignalP"/>
    </source>
</evidence>
<feature type="coiled-coil region" evidence="1">
    <location>
        <begin position="164"/>
        <end position="197"/>
    </location>
</feature>
<protein>
    <recommendedName>
        <fullName evidence="5">Lipoprotein</fullName>
    </recommendedName>
</protein>
<evidence type="ECO:0008006" key="5">
    <source>
        <dbReference type="Google" id="ProtNLM"/>
    </source>
</evidence>
<dbReference type="RefSeq" id="WP_206715685.1">
    <property type="nucleotide sequence ID" value="NZ_CP071091.1"/>
</dbReference>
<dbReference type="EMBL" id="CP071091">
    <property type="protein sequence ID" value="QSQ13884.1"/>
    <property type="molecule type" value="Genomic_DNA"/>
</dbReference>
<keyword evidence="4" id="KW-1185">Reference proteome</keyword>
<dbReference type="Proteomes" id="UP000663090">
    <property type="component" value="Chromosome"/>
</dbReference>